<comment type="caution">
    <text evidence="2">The sequence shown here is derived from an EMBL/GenBank/DDBJ whole genome shotgun (WGS) entry which is preliminary data.</text>
</comment>
<feature type="region of interest" description="Disordered" evidence="1">
    <location>
        <begin position="1"/>
        <end position="57"/>
    </location>
</feature>
<dbReference type="EMBL" id="LXQA010634232">
    <property type="protein sequence ID" value="MCI63285.1"/>
    <property type="molecule type" value="Genomic_DNA"/>
</dbReference>
<accession>A0A392TTX0</accession>
<sequence length="57" mass="5908">MGKRKKGKDIGSGKKGKRLKGEKRVGSSSGKSGSNFRGSKKGFGGKGGNDHDGEVKE</sequence>
<dbReference type="Proteomes" id="UP000265520">
    <property type="component" value="Unassembled WGS sequence"/>
</dbReference>
<dbReference type="AlphaFoldDB" id="A0A392TTX0"/>
<organism evidence="2 3">
    <name type="scientific">Trifolium medium</name>
    <dbReference type="NCBI Taxonomy" id="97028"/>
    <lineage>
        <taxon>Eukaryota</taxon>
        <taxon>Viridiplantae</taxon>
        <taxon>Streptophyta</taxon>
        <taxon>Embryophyta</taxon>
        <taxon>Tracheophyta</taxon>
        <taxon>Spermatophyta</taxon>
        <taxon>Magnoliopsida</taxon>
        <taxon>eudicotyledons</taxon>
        <taxon>Gunneridae</taxon>
        <taxon>Pentapetalae</taxon>
        <taxon>rosids</taxon>
        <taxon>fabids</taxon>
        <taxon>Fabales</taxon>
        <taxon>Fabaceae</taxon>
        <taxon>Papilionoideae</taxon>
        <taxon>50 kb inversion clade</taxon>
        <taxon>NPAAA clade</taxon>
        <taxon>Hologalegina</taxon>
        <taxon>IRL clade</taxon>
        <taxon>Trifolieae</taxon>
        <taxon>Trifolium</taxon>
    </lineage>
</organism>
<evidence type="ECO:0000256" key="1">
    <source>
        <dbReference type="SAM" id="MobiDB-lite"/>
    </source>
</evidence>
<evidence type="ECO:0000313" key="3">
    <source>
        <dbReference type="Proteomes" id="UP000265520"/>
    </source>
</evidence>
<proteinExistence type="predicted"/>
<feature type="non-terminal residue" evidence="2">
    <location>
        <position position="57"/>
    </location>
</feature>
<reference evidence="2 3" key="1">
    <citation type="journal article" date="2018" name="Front. Plant Sci.">
        <title>Red Clover (Trifolium pratense) and Zigzag Clover (T. medium) - A Picture of Genomic Similarities and Differences.</title>
        <authorList>
            <person name="Dluhosova J."/>
            <person name="Istvanek J."/>
            <person name="Nedelnik J."/>
            <person name="Repkova J."/>
        </authorList>
    </citation>
    <scope>NUCLEOTIDE SEQUENCE [LARGE SCALE GENOMIC DNA]</scope>
    <source>
        <strain evidence="3">cv. 10/8</strain>
        <tissue evidence="2">Leaf</tissue>
    </source>
</reference>
<evidence type="ECO:0000313" key="2">
    <source>
        <dbReference type="EMBL" id="MCI63285.1"/>
    </source>
</evidence>
<keyword evidence="3" id="KW-1185">Reference proteome</keyword>
<protein>
    <submittedName>
        <fullName evidence="2">Uncharacterized protein</fullName>
    </submittedName>
</protein>
<name>A0A392TTX0_9FABA</name>
<feature type="compositionally biased region" description="Low complexity" evidence="1">
    <location>
        <begin position="26"/>
        <end position="37"/>
    </location>
</feature>
<feature type="compositionally biased region" description="Basic and acidic residues" evidence="1">
    <location>
        <begin position="48"/>
        <end position="57"/>
    </location>
</feature>